<organism evidence="2 3">
    <name type="scientific">Fusarium kuroshium</name>
    <dbReference type="NCBI Taxonomy" id="2010991"/>
    <lineage>
        <taxon>Eukaryota</taxon>
        <taxon>Fungi</taxon>
        <taxon>Dikarya</taxon>
        <taxon>Ascomycota</taxon>
        <taxon>Pezizomycotina</taxon>
        <taxon>Sordariomycetes</taxon>
        <taxon>Hypocreomycetidae</taxon>
        <taxon>Hypocreales</taxon>
        <taxon>Nectriaceae</taxon>
        <taxon>Fusarium</taxon>
        <taxon>Fusarium solani species complex</taxon>
    </lineage>
</organism>
<keyword evidence="3" id="KW-1185">Reference proteome</keyword>
<evidence type="ECO:0000256" key="1">
    <source>
        <dbReference type="SAM" id="SignalP"/>
    </source>
</evidence>
<comment type="caution">
    <text evidence="2">The sequence shown here is derived from an EMBL/GenBank/DDBJ whole genome shotgun (WGS) entry which is preliminary data.</text>
</comment>
<feature type="signal peptide" evidence="1">
    <location>
        <begin position="1"/>
        <end position="19"/>
    </location>
</feature>
<sequence length="182" mass="21075">MRYLTLPFVAAMFTSPIAAFDICKALHCYEEPEPPMVWLTLKAVDLKDRNYQPVIRIDLTESDRVCDPSNVEIFMQSLAIDKDGRGEGSIMLDPETWAKFSWEFSCSTPKDSSKEHKLNLTIHAINDEEIEKMTVVTRFRQMWPIIFTSVESDSMAEMPEFSRGTLHYVPEGGYRFDEYEEL</sequence>
<name>A0A3M2SQG8_9HYPO</name>
<protein>
    <recommendedName>
        <fullName evidence="4">Ubiquitin 3 binding protein But2 C-terminal domain-containing protein</fullName>
    </recommendedName>
</protein>
<dbReference type="EMBL" id="NKUJ01000008">
    <property type="protein sequence ID" value="RMJ19392.1"/>
    <property type="molecule type" value="Genomic_DNA"/>
</dbReference>
<accession>A0A3M2SQG8</accession>
<dbReference type="Proteomes" id="UP000277212">
    <property type="component" value="Unassembled WGS sequence"/>
</dbReference>
<evidence type="ECO:0008006" key="4">
    <source>
        <dbReference type="Google" id="ProtNLM"/>
    </source>
</evidence>
<evidence type="ECO:0000313" key="2">
    <source>
        <dbReference type="EMBL" id="RMJ19392.1"/>
    </source>
</evidence>
<evidence type="ECO:0000313" key="3">
    <source>
        <dbReference type="Proteomes" id="UP000277212"/>
    </source>
</evidence>
<dbReference type="STRING" id="2010991.A0A3M2SQG8"/>
<keyword evidence="1" id="KW-0732">Signal</keyword>
<gene>
    <name evidence="2" type="ORF">CDV36_000908</name>
</gene>
<reference evidence="2 3" key="1">
    <citation type="submission" date="2017-06" db="EMBL/GenBank/DDBJ databases">
        <title>Comparative genomic analysis of Ambrosia Fusariam Clade fungi.</title>
        <authorList>
            <person name="Stajich J.E."/>
            <person name="Carrillo J."/>
            <person name="Kijimoto T."/>
            <person name="Eskalen A."/>
            <person name="O'Donnell K."/>
            <person name="Kasson M."/>
        </authorList>
    </citation>
    <scope>NUCLEOTIDE SEQUENCE [LARGE SCALE GENOMIC DNA]</scope>
    <source>
        <strain evidence="2">UCR3666</strain>
    </source>
</reference>
<proteinExistence type="predicted"/>
<dbReference type="AlphaFoldDB" id="A0A3M2SQG8"/>
<dbReference type="OrthoDB" id="4225201at2759"/>
<feature type="chain" id="PRO_5018284113" description="Ubiquitin 3 binding protein But2 C-terminal domain-containing protein" evidence="1">
    <location>
        <begin position="20"/>
        <end position="182"/>
    </location>
</feature>